<accession>A0A6M2CVS0</accession>
<dbReference type="Pfam" id="PF01928">
    <property type="entry name" value="CYTH"/>
    <property type="match status" value="1"/>
</dbReference>
<sequence>MPSNVELKARLADPTRLIPVVRTMAHAHSVLRQEDTYFGAVQGRLKLRLQEMLTESGEAQDETATLYFYDRPDTVGPKRSDYDFIRFSTIDEASVLKRMLSRSMGVRGIVKKKRHLFLVDQTRVHVDTVEGLGDFVELEVVLEETQTTADGQAIAERLCKELGIGEDDLISGSYIDMLPHQPLWQ</sequence>
<evidence type="ECO:0000313" key="2">
    <source>
        <dbReference type="EMBL" id="NOV37666.1"/>
    </source>
</evidence>
<organism evidence="2">
    <name type="scientific">Rhipicephalus microplus</name>
    <name type="common">Cattle tick</name>
    <name type="synonym">Boophilus microplus</name>
    <dbReference type="NCBI Taxonomy" id="6941"/>
    <lineage>
        <taxon>Eukaryota</taxon>
        <taxon>Metazoa</taxon>
        <taxon>Ecdysozoa</taxon>
        <taxon>Arthropoda</taxon>
        <taxon>Chelicerata</taxon>
        <taxon>Arachnida</taxon>
        <taxon>Acari</taxon>
        <taxon>Parasitiformes</taxon>
        <taxon>Ixodida</taxon>
        <taxon>Ixodoidea</taxon>
        <taxon>Ixodidae</taxon>
        <taxon>Rhipicephalinae</taxon>
        <taxon>Rhipicephalus</taxon>
        <taxon>Boophilus</taxon>
    </lineage>
</organism>
<dbReference type="GO" id="GO:0016462">
    <property type="term" value="F:pyrophosphatase activity"/>
    <property type="evidence" value="ECO:0007669"/>
    <property type="project" value="UniProtKB-ARBA"/>
</dbReference>
<dbReference type="OrthoDB" id="6159137at2759"/>
<dbReference type="PANTHER" id="PTHR21028:SF2">
    <property type="entry name" value="CYTH DOMAIN-CONTAINING PROTEIN"/>
    <property type="match status" value="1"/>
</dbReference>
<evidence type="ECO:0000259" key="1">
    <source>
        <dbReference type="PROSITE" id="PS51707"/>
    </source>
</evidence>
<dbReference type="CDD" id="cd07890">
    <property type="entry name" value="CYTH-like_AC_IV-like"/>
    <property type="match status" value="1"/>
</dbReference>
<dbReference type="PROSITE" id="PS51707">
    <property type="entry name" value="CYTH"/>
    <property type="match status" value="1"/>
</dbReference>
<reference evidence="2" key="1">
    <citation type="submission" date="2019-09" db="EMBL/GenBank/DDBJ databases">
        <title>Organ-specific transcriptomic study of the physiology of the cattle tick, Rhipicephalus microplus.</title>
        <authorList>
            <person name="Tirloni L."/>
            <person name="Braz G."/>
            <person name="Gandara A.C.P."/>
            <person name="Sabadin G.A."/>
            <person name="da Silva R.M."/>
            <person name="Guizzo M.G."/>
            <person name="Machado J.A."/>
            <person name="Costa E.P."/>
            <person name="Gomes H.F."/>
            <person name="Moraes J."/>
            <person name="Mota M.B.S."/>
            <person name="Mesquita R.D."/>
            <person name="Alvarenga P.H."/>
            <person name="Alves F."/>
            <person name="Seixas A."/>
            <person name="da Fonseca R.N."/>
            <person name="Fogaca A."/>
            <person name="Logullo C."/>
            <person name="Tanaka A."/>
            <person name="Daffre S."/>
            <person name="Termignoni C."/>
            <person name="Vaz I.S.Jr."/>
            <person name="Oliveira P.L."/>
            <person name="Ribeiro J.M."/>
        </authorList>
    </citation>
    <scope>NUCLEOTIDE SEQUENCE</scope>
    <source>
        <strain evidence="2">Porto Alegre</strain>
    </source>
</reference>
<dbReference type="InterPro" id="IPR033469">
    <property type="entry name" value="CYTH-like_dom_sf"/>
</dbReference>
<dbReference type="AlphaFoldDB" id="A0A6M2CVS0"/>
<dbReference type="SUPFAM" id="SSF55154">
    <property type="entry name" value="CYTH-like phosphatases"/>
    <property type="match status" value="1"/>
</dbReference>
<dbReference type="InterPro" id="IPR023577">
    <property type="entry name" value="CYTH_domain"/>
</dbReference>
<dbReference type="InterPro" id="IPR008173">
    <property type="entry name" value="Adenylyl_cyclase_CyaB"/>
</dbReference>
<dbReference type="VEuPathDB" id="VectorBase:LOC119170775"/>
<dbReference type="Gene3D" id="2.40.320.10">
    <property type="entry name" value="Hypothetical Protein Pfu-838710-001"/>
    <property type="match status" value="1"/>
</dbReference>
<feature type="domain" description="CYTH" evidence="1">
    <location>
        <begin position="2"/>
        <end position="180"/>
    </location>
</feature>
<dbReference type="EMBL" id="GHWJ01004929">
    <property type="protein sequence ID" value="NOV37666.1"/>
    <property type="molecule type" value="Transcribed_RNA"/>
</dbReference>
<name>A0A6M2CVS0_RHIMP</name>
<dbReference type="SMART" id="SM01118">
    <property type="entry name" value="CYTH"/>
    <property type="match status" value="1"/>
</dbReference>
<protein>
    <submittedName>
        <fullName evidence="2">Putative adenylate cyclase ovary overexpressed</fullName>
    </submittedName>
</protein>
<proteinExistence type="predicted"/>
<dbReference type="PANTHER" id="PTHR21028">
    <property type="entry name" value="SI:CH211-156B7.4"/>
    <property type="match status" value="1"/>
</dbReference>